<name>A0ABD3MRZ4_9STRA</name>
<evidence type="ECO:0000256" key="1">
    <source>
        <dbReference type="ARBA" id="ARBA00022737"/>
    </source>
</evidence>
<keyword evidence="6" id="KW-1185">Reference proteome</keyword>
<dbReference type="InterPro" id="IPR011990">
    <property type="entry name" value="TPR-like_helical_dom_sf"/>
</dbReference>
<organism evidence="5 6">
    <name type="scientific">Discostella pseudostelligera</name>
    <dbReference type="NCBI Taxonomy" id="259834"/>
    <lineage>
        <taxon>Eukaryota</taxon>
        <taxon>Sar</taxon>
        <taxon>Stramenopiles</taxon>
        <taxon>Ochrophyta</taxon>
        <taxon>Bacillariophyta</taxon>
        <taxon>Coscinodiscophyceae</taxon>
        <taxon>Thalassiosirophycidae</taxon>
        <taxon>Stephanodiscales</taxon>
        <taxon>Stephanodiscaceae</taxon>
        <taxon>Discostella</taxon>
    </lineage>
</organism>
<dbReference type="PROSITE" id="PS50005">
    <property type="entry name" value="TPR"/>
    <property type="match status" value="2"/>
</dbReference>
<dbReference type="Gene3D" id="1.25.40.10">
    <property type="entry name" value="Tetratricopeptide repeat domain"/>
    <property type="match status" value="1"/>
</dbReference>
<dbReference type="AlphaFoldDB" id="A0ABD3MRZ4"/>
<dbReference type="PANTHER" id="PTHR44227:SF3">
    <property type="entry name" value="PROTEIN O-MANNOSYL-TRANSFERASE TMTC4"/>
    <property type="match status" value="1"/>
</dbReference>
<feature type="chain" id="PRO_5044774443" evidence="4">
    <location>
        <begin position="24"/>
        <end position="706"/>
    </location>
</feature>
<protein>
    <submittedName>
        <fullName evidence="5">Uncharacterized protein</fullName>
    </submittedName>
</protein>
<keyword evidence="2 3" id="KW-0802">TPR repeat</keyword>
<accession>A0ABD3MRZ4</accession>
<feature type="repeat" description="TPR" evidence="3">
    <location>
        <begin position="467"/>
        <end position="500"/>
    </location>
</feature>
<dbReference type="PANTHER" id="PTHR44227">
    <property type="match status" value="1"/>
</dbReference>
<dbReference type="InterPro" id="IPR052346">
    <property type="entry name" value="O-mannosyl-transferase_TMTC"/>
</dbReference>
<dbReference type="SUPFAM" id="SSF48452">
    <property type="entry name" value="TPR-like"/>
    <property type="match status" value="2"/>
</dbReference>
<dbReference type="Gene3D" id="2.60.120.620">
    <property type="entry name" value="q2cbj1_9rhob like domain"/>
    <property type="match status" value="1"/>
</dbReference>
<dbReference type="InterPro" id="IPR019734">
    <property type="entry name" value="TPR_rpt"/>
</dbReference>
<comment type="caution">
    <text evidence="5">The sequence shown here is derived from an EMBL/GenBank/DDBJ whole genome shotgun (WGS) entry which is preliminary data.</text>
</comment>
<evidence type="ECO:0000313" key="6">
    <source>
        <dbReference type="Proteomes" id="UP001530293"/>
    </source>
</evidence>
<feature type="signal peptide" evidence="4">
    <location>
        <begin position="1"/>
        <end position="23"/>
    </location>
</feature>
<dbReference type="EMBL" id="JALLBG020000124">
    <property type="protein sequence ID" value="KAL3763275.1"/>
    <property type="molecule type" value="Genomic_DNA"/>
</dbReference>
<evidence type="ECO:0000256" key="2">
    <source>
        <dbReference type="ARBA" id="ARBA00022803"/>
    </source>
</evidence>
<keyword evidence="1" id="KW-0677">Repeat</keyword>
<dbReference type="SMART" id="SM00028">
    <property type="entry name" value="TPR"/>
    <property type="match status" value="6"/>
</dbReference>
<reference evidence="5 6" key="1">
    <citation type="submission" date="2024-10" db="EMBL/GenBank/DDBJ databases">
        <title>Updated reference genomes for cyclostephanoid diatoms.</title>
        <authorList>
            <person name="Roberts W.R."/>
            <person name="Alverson A.J."/>
        </authorList>
    </citation>
    <scope>NUCLEOTIDE SEQUENCE [LARGE SCALE GENOMIC DNA]</scope>
    <source>
        <strain evidence="5 6">AJA232-27</strain>
    </source>
</reference>
<evidence type="ECO:0000256" key="3">
    <source>
        <dbReference type="PROSITE-ProRule" id="PRU00339"/>
    </source>
</evidence>
<proteinExistence type="predicted"/>
<sequence length="706" mass="77808">MMLMIMRRVICLILPLIISSSSSSSSSQEAKNDVAVANRIRQAKLDLWLHGEFSMATEYGVADSSSLDSSSSAIIAADLEMQVAKALVRHGPIRDIRRRLLRDLQLDKMDSGDGLYSTMVTNIMGIRGGDGSVREDYAFRLEKQLAELSVKFGKPFIEAIERNQVEHAADCARSCELFYCADDSTSIEWDPEAHNETTFASYSFGSVPPEDFSEEFQFPLDLIKVTQGAPLFSAEECASVINRAEEEGVDKNEYKSGKYRLGGDWLVNLPSTRAWFNSKLEHVLFPLLHHLFPEIIRNPSILRAHSVSLLKYNHTHPRTDVHIDNGILAMTLAMTPQSNYGGGGTFYEHMGVDHVLPMDVGHGTFRPGSVRHGGHRVTSGTRYVLGAFLLLEDHVEHVRRLKNRGSELRTSGDLQGAISHFEWALALNPRCTTCLKDWAEVLLSQKDFDKAEEMIRKALEMLEGLDSDALFTLGLILSEQGKDDESIATYRKSIELNAEDAELCYNLGIKLGERNDVKGELAMYKKATEIDPQMGGAWINMGTTLAESGDLDSAELMFLKAIQCCDDVKTKGMMNLALTLQAKANNLAAGGDLSGAKAAIDHAAELVDEATPLLQAKIALGSATPEDAVFAKQTKPLRIQIHRLCGQILAGMGDLVACEAEFRTASEKFGDIPGIWEALARVLDLQGKIEDAKLAREKLAEIRGML</sequence>
<keyword evidence="4" id="KW-0732">Signal</keyword>
<feature type="repeat" description="TPR" evidence="3">
    <location>
        <begin position="398"/>
        <end position="431"/>
    </location>
</feature>
<gene>
    <name evidence="5" type="ORF">ACHAWU_008978</name>
</gene>
<evidence type="ECO:0000256" key="4">
    <source>
        <dbReference type="SAM" id="SignalP"/>
    </source>
</evidence>
<evidence type="ECO:0000313" key="5">
    <source>
        <dbReference type="EMBL" id="KAL3763275.1"/>
    </source>
</evidence>
<dbReference type="Pfam" id="PF13424">
    <property type="entry name" value="TPR_12"/>
    <property type="match status" value="1"/>
</dbReference>
<dbReference type="Proteomes" id="UP001530293">
    <property type="component" value="Unassembled WGS sequence"/>
</dbReference>